<dbReference type="Proteomes" id="UP000030686">
    <property type="component" value="Unassembled WGS sequence"/>
</dbReference>
<organism evidence="1 2">
    <name type="scientific">Penicillium roqueforti (strain FM164)</name>
    <dbReference type="NCBI Taxonomy" id="1365484"/>
    <lineage>
        <taxon>Eukaryota</taxon>
        <taxon>Fungi</taxon>
        <taxon>Dikarya</taxon>
        <taxon>Ascomycota</taxon>
        <taxon>Pezizomycotina</taxon>
        <taxon>Eurotiomycetes</taxon>
        <taxon>Eurotiomycetidae</taxon>
        <taxon>Eurotiales</taxon>
        <taxon>Aspergillaceae</taxon>
        <taxon>Penicillium</taxon>
    </lineage>
</organism>
<evidence type="ECO:0000313" key="1">
    <source>
        <dbReference type="EMBL" id="CDM36062.1"/>
    </source>
</evidence>
<dbReference type="STRING" id="1365484.W6R2J2"/>
<dbReference type="AlphaFoldDB" id="W6R2J2"/>
<keyword evidence="2" id="KW-1185">Reference proteome</keyword>
<proteinExistence type="predicted"/>
<dbReference type="OrthoDB" id="4424523at2759"/>
<gene>
    <name evidence="1" type="ORF">PROQFM164_S04g000943</name>
</gene>
<reference evidence="1" key="1">
    <citation type="journal article" date="2014" name="Nat. Commun.">
        <title>Multiple recent horizontal transfers of a large genomic region in cheese making fungi.</title>
        <authorList>
            <person name="Cheeseman K."/>
            <person name="Ropars J."/>
            <person name="Renault P."/>
            <person name="Dupont J."/>
            <person name="Gouzy J."/>
            <person name="Branca A."/>
            <person name="Abraham A.L."/>
            <person name="Ceppi M."/>
            <person name="Conseiller E."/>
            <person name="Debuchy R."/>
            <person name="Malagnac F."/>
            <person name="Goarin A."/>
            <person name="Silar P."/>
            <person name="Lacoste S."/>
            <person name="Sallet E."/>
            <person name="Bensimon A."/>
            <person name="Giraud T."/>
            <person name="Brygoo Y."/>
        </authorList>
    </citation>
    <scope>NUCLEOTIDE SEQUENCE [LARGE SCALE GENOMIC DNA]</scope>
    <source>
        <strain evidence="1">FM164</strain>
    </source>
</reference>
<evidence type="ECO:0000313" key="2">
    <source>
        <dbReference type="Proteomes" id="UP000030686"/>
    </source>
</evidence>
<name>W6R2J2_PENRF</name>
<accession>W6R2J2</accession>
<protein>
    <submittedName>
        <fullName evidence="1">Genomic scaffold, ProqFM164S04</fullName>
    </submittedName>
</protein>
<dbReference type="EMBL" id="HG792018">
    <property type="protein sequence ID" value="CDM36062.1"/>
    <property type="molecule type" value="Genomic_DNA"/>
</dbReference>
<sequence>MNRFPSAVLEYLEFYSGLNLLNTFAPTVFQDPSFKAATVVTLREHFNKWAKTIRKEEQGVSEDYTRTGRYR</sequence>